<dbReference type="InterPro" id="IPR003615">
    <property type="entry name" value="HNH_nuc"/>
</dbReference>
<protein>
    <submittedName>
        <fullName evidence="3">Putative homing endonuclease</fullName>
    </submittedName>
</protein>
<dbReference type="InterPro" id="IPR003611">
    <property type="entry name" value="NUMOD3"/>
</dbReference>
<feature type="domain" description="Nuclease associated modular" evidence="1">
    <location>
        <begin position="102"/>
        <end position="118"/>
    </location>
</feature>
<accession>A0A2I6PF97</accession>
<dbReference type="Proteomes" id="UP000240538">
    <property type="component" value="Segment"/>
</dbReference>
<evidence type="ECO:0000259" key="1">
    <source>
        <dbReference type="SMART" id="SM00496"/>
    </source>
</evidence>
<evidence type="ECO:0000313" key="4">
    <source>
        <dbReference type="Proteomes" id="UP000240538"/>
    </source>
</evidence>
<keyword evidence="3" id="KW-0255">Endonuclease</keyword>
<evidence type="ECO:0000259" key="2">
    <source>
        <dbReference type="SMART" id="SM00507"/>
    </source>
</evidence>
<keyword evidence="3" id="KW-0378">Hydrolase</keyword>
<keyword evidence="3" id="KW-0540">Nuclease</keyword>
<dbReference type="CDD" id="cd00085">
    <property type="entry name" value="HNHc"/>
    <property type="match status" value="1"/>
</dbReference>
<dbReference type="EMBL" id="MG696114">
    <property type="protein sequence ID" value="AUM58396.1"/>
    <property type="molecule type" value="Genomic_DNA"/>
</dbReference>
<dbReference type="GO" id="GO:0003677">
    <property type="term" value="F:DNA binding"/>
    <property type="evidence" value="ECO:0007669"/>
    <property type="project" value="InterPro"/>
</dbReference>
<proteinExistence type="predicted"/>
<feature type="domain" description="Nuclease associated modular" evidence="1">
    <location>
        <begin position="160"/>
        <end position="176"/>
    </location>
</feature>
<dbReference type="GO" id="GO:0004519">
    <property type="term" value="F:endonuclease activity"/>
    <property type="evidence" value="ECO:0007669"/>
    <property type="project" value="UniProtKB-KW"/>
</dbReference>
<dbReference type="Pfam" id="PF07460">
    <property type="entry name" value="NUMOD3"/>
    <property type="match status" value="1"/>
</dbReference>
<gene>
    <name evidence="3" type="ORF">phiP43_038</name>
</gene>
<dbReference type="SMART" id="SM00496">
    <property type="entry name" value="IENR2"/>
    <property type="match status" value="2"/>
</dbReference>
<dbReference type="SMART" id="SM00507">
    <property type="entry name" value="HNHc"/>
    <property type="match status" value="1"/>
</dbReference>
<reference evidence="3 4" key="1">
    <citation type="submission" date="2017-12" db="EMBL/GenBank/DDBJ databases">
        <title>Complete genome sequence and characterization of bacteriophage phiP4-3 infecting Proteus pennea.</title>
        <authorList>
            <person name="He Y."/>
            <person name="Yang H."/>
        </authorList>
    </citation>
    <scope>NUCLEOTIDE SEQUENCE [LARGE SCALE GENOMIC DNA]</scope>
</reference>
<sequence length="210" mass="23954">MNYKRIHDLIINRAINRPIPIGYTEKHHIIPKSLGGGNEPENIVILTGREHYIIHKLLYKIYKNKSMQAAFAIMALTSRNRNYRVTSHDYSLGKELASLAKTGVKMPEETKLKISKTLTGVKKHSNKNYIKPKLKSHIENIRKSKIGAKNPMYGTVSPTRNIPHTKETKDLISEKTKKGTEYPPCPHCGTKTNKGNAIRWHYDNCKLKGQ</sequence>
<organism evidence="3 4">
    <name type="scientific">Proteus phage phiP4-3</name>
    <dbReference type="NCBI Taxonomy" id="2065203"/>
    <lineage>
        <taxon>Viruses</taxon>
        <taxon>Duplodnaviria</taxon>
        <taxon>Heunggongvirae</taxon>
        <taxon>Uroviricota</taxon>
        <taxon>Caudoviricetes</taxon>
        <taxon>Pantevenvirales</taxon>
        <taxon>Straboviridae</taxon>
        <taxon>Bragavirus</taxon>
        <taxon>Bragavirus p43</taxon>
    </lineage>
</organism>
<feature type="domain" description="HNH nuclease" evidence="2">
    <location>
        <begin position="5"/>
        <end position="52"/>
    </location>
</feature>
<evidence type="ECO:0000313" key="3">
    <source>
        <dbReference type="EMBL" id="AUM58396.1"/>
    </source>
</evidence>
<name>A0A2I6PF97_9CAUD</name>
<keyword evidence="4" id="KW-1185">Reference proteome</keyword>